<reference evidence="9" key="1">
    <citation type="submission" date="2023-01" db="EMBL/GenBank/DDBJ databases">
        <title>Xenophilus mangrovi sp. nov., isolated from soil of Mangrove nature reserve.</title>
        <authorList>
            <person name="Xu S."/>
            <person name="Liu Z."/>
            <person name="Xu Y."/>
        </authorList>
    </citation>
    <scope>NUCLEOTIDE SEQUENCE</scope>
    <source>
        <strain evidence="9">YW8</strain>
    </source>
</reference>
<dbReference type="GO" id="GO:0046872">
    <property type="term" value="F:metal ion binding"/>
    <property type="evidence" value="ECO:0007669"/>
    <property type="project" value="UniProtKB-KW"/>
</dbReference>
<keyword evidence="4 9" id="KW-0378">Hydrolase</keyword>
<dbReference type="Pfam" id="PF01435">
    <property type="entry name" value="Peptidase_M48"/>
    <property type="match status" value="1"/>
</dbReference>
<name>A0AAE3NC11_9BURK</name>
<feature type="chain" id="PRO_5041900939" evidence="7">
    <location>
        <begin position="45"/>
        <end position="540"/>
    </location>
</feature>
<evidence type="ECO:0000259" key="8">
    <source>
        <dbReference type="Pfam" id="PF01435"/>
    </source>
</evidence>
<keyword evidence="5" id="KW-0862">Zinc</keyword>
<dbReference type="Gene3D" id="3.30.2010.10">
    <property type="entry name" value="Metalloproteases ('zincins'), catalytic domain"/>
    <property type="match status" value="1"/>
</dbReference>
<dbReference type="PANTHER" id="PTHR22726">
    <property type="entry name" value="METALLOENDOPEPTIDASE OMA1"/>
    <property type="match status" value="1"/>
</dbReference>
<evidence type="ECO:0000256" key="4">
    <source>
        <dbReference type="ARBA" id="ARBA00022801"/>
    </source>
</evidence>
<sequence length="540" mass="58579">MPLPRLSSFPSSRRPSRRHPRLRPALLAALLALSQALAPAPALAQGLPGLGDAVDMGVGAERRLGDSIARELYRDPDYLEDPVLDDYVQGIWQPLLAAARTRGELTPELEERFAWELMIGRDRSVNAFALPGGYFGLHTGLIAITGSRDELASVLGHELSHVTQRHIARIMTSQSRQAPMLLAAMILGALAASKSGRSSGDLGQAMIMGGQAMAMQKQLDFSRDMEREADRIGYGVMTQAGFSPQGAAIMFERLQHASRLNDNGSFPYLRSHPLNSERITDMQARFQFRADAPRGGLPLQAEHAMMAARARILGRPGVDSLRAWVRAAEGDLAGQSPAARAGTLYAAAFSAAQLNDFNAARAAATRLREATQAEPAAARMARLLSVEVELLGRNPQAAQALLAPPTGAEPDKSRAHLLLAAQVAQATRQPGPMIPPLRDWVAVHPRDASGWRALAGLYHAANDPLRAIRAEAEANVAILDYVGARDRFKAAQDLVRNNAGGRGPVRIDHYEASIIDTRARENEVKVREQAEELKQQQQQR</sequence>
<dbReference type="InterPro" id="IPR051156">
    <property type="entry name" value="Mito/Outer_Membr_Metalloprot"/>
</dbReference>
<dbReference type="Proteomes" id="UP001212602">
    <property type="component" value="Unassembled WGS sequence"/>
</dbReference>
<evidence type="ECO:0000256" key="3">
    <source>
        <dbReference type="ARBA" id="ARBA00022723"/>
    </source>
</evidence>
<evidence type="ECO:0000313" key="9">
    <source>
        <dbReference type="EMBL" id="MDA7418359.1"/>
    </source>
</evidence>
<evidence type="ECO:0000256" key="7">
    <source>
        <dbReference type="SAM" id="SignalP"/>
    </source>
</evidence>
<dbReference type="GO" id="GO:0004222">
    <property type="term" value="F:metalloendopeptidase activity"/>
    <property type="evidence" value="ECO:0007669"/>
    <property type="project" value="InterPro"/>
</dbReference>
<feature type="domain" description="Peptidase M48" evidence="8">
    <location>
        <begin position="115"/>
        <end position="284"/>
    </location>
</feature>
<accession>A0AAE3NC11</accession>
<dbReference type="RefSeq" id="WP_271429576.1">
    <property type="nucleotide sequence ID" value="NZ_JAQIPB010000009.1"/>
</dbReference>
<dbReference type="GO" id="GO:0016020">
    <property type="term" value="C:membrane"/>
    <property type="evidence" value="ECO:0007669"/>
    <property type="project" value="TreeGrafter"/>
</dbReference>
<gene>
    <name evidence="9" type="ORF">PGB34_18480</name>
</gene>
<dbReference type="AlphaFoldDB" id="A0AAE3NC11"/>
<dbReference type="EMBL" id="JAQIPB010000009">
    <property type="protein sequence ID" value="MDA7418359.1"/>
    <property type="molecule type" value="Genomic_DNA"/>
</dbReference>
<comment type="cofactor">
    <cofactor evidence="1">
        <name>Zn(2+)</name>
        <dbReference type="ChEBI" id="CHEBI:29105"/>
    </cofactor>
</comment>
<dbReference type="EC" id="3.4.24.-" evidence="9"/>
<keyword evidence="7" id="KW-0732">Signal</keyword>
<keyword evidence="3" id="KW-0479">Metal-binding</keyword>
<evidence type="ECO:0000313" key="10">
    <source>
        <dbReference type="Proteomes" id="UP001212602"/>
    </source>
</evidence>
<keyword evidence="6 9" id="KW-0482">Metalloprotease</keyword>
<keyword evidence="2" id="KW-0645">Protease</keyword>
<keyword evidence="10" id="KW-1185">Reference proteome</keyword>
<evidence type="ECO:0000256" key="1">
    <source>
        <dbReference type="ARBA" id="ARBA00001947"/>
    </source>
</evidence>
<proteinExistence type="predicted"/>
<dbReference type="PANTHER" id="PTHR22726:SF1">
    <property type="entry name" value="METALLOENDOPEPTIDASE OMA1, MITOCHONDRIAL"/>
    <property type="match status" value="1"/>
</dbReference>
<evidence type="ECO:0000256" key="5">
    <source>
        <dbReference type="ARBA" id="ARBA00022833"/>
    </source>
</evidence>
<dbReference type="InterPro" id="IPR001915">
    <property type="entry name" value="Peptidase_M48"/>
</dbReference>
<dbReference type="GO" id="GO:0051603">
    <property type="term" value="P:proteolysis involved in protein catabolic process"/>
    <property type="evidence" value="ECO:0007669"/>
    <property type="project" value="TreeGrafter"/>
</dbReference>
<comment type="caution">
    <text evidence="9">The sequence shown here is derived from an EMBL/GenBank/DDBJ whole genome shotgun (WGS) entry which is preliminary data.</text>
</comment>
<feature type="signal peptide" evidence="7">
    <location>
        <begin position="1"/>
        <end position="44"/>
    </location>
</feature>
<protein>
    <submittedName>
        <fullName evidence="9">M48 family metalloprotease</fullName>
        <ecNumber evidence="9">3.4.24.-</ecNumber>
    </submittedName>
</protein>
<evidence type="ECO:0000256" key="6">
    <source>
        <dbReference type="ARBA" id="ARBA00023049"/>
    </source>
</evidence>
<organism evidence="9 10">
    <name type="scientific">Xenophilus arseniciresistens</name>
    <dbReference type="NCBI Taxonomy" id="1283306"/>
    <lineage>
        <taxon>Bacteria</taxon>
        <taxon>Pseudomonadati</taxon>
        <taxon>Pseudomonadota</taxon>
        <taxon>Betaproteobacteria</taxon>
        <taxon>Burkholderiales</taxon>
        <taxon>Comamonadaceae</taxon>
        <taxon>Xenophilus</taxon>
    </lineage>
</organism>
<evidence type="ECO:0000256" key="2">
    <source>
        <dbReference type="ARBA" id="ARBA00022670"/>
    </source>
</evidence>